<name>A0A9D4B009_9SAUR</name>
<evidence type="ECO:0000313" key="2">
    <source>
        <dbReference type="Proteomes" id="UP000827986"/>
    </source>
</evidence>
<organism evidence="1 2">
    <name type="scientific">Mauremys mutica</name>
    <name type="common">yellowpond turtle</name>
    <dbReference type="NCBI Taxonomy" id="74926"/>
    <lineage>
        <taxon>Eukaryota</taxon>
        <taxon>Metazoa</taxon>
        <taxon>Chordata</taxon>
        <taxon>Craniata</taxon>
        <taxon>Vertebrata</taxon>
        <taxon>Euteleostomi</taxon>
        <taxon>Archelosauria</taxon>
        <taxon>Testudinata</taxon>
        <taxon>Testudines</taxon>
        <taxon>Cryptodira</taxon>
        <taxon>Durocryptodira</taxon>
        <taxon>Testudinoidea</taxon>
        <taxon>Geoemydidae</taxon>
        <taxon>Geoemydinae</taxon>
        <taxon>Mauremys</taxon>
    </lineage>
</organism>
<dbReference type="AlphaFoldDB" id="A0A9D4B009"/>
<evidence type="ECO:0000313" key="1">
    <source>
        <dbReference type="EMBL" id="KAH1175110.1"/>
    </source>
</evidence>
<protein>
    <submittedName>
        <fullName evidence="1">Uncharacterized protein</fullName>
    </submittedName>
</protein>
<reference evidence="1" key="1">
    <citation type="submission" date="2021-09" db="EMBL/GenBank/DDBJ databases">
        <title>The genome of Mauremys mutica provides insights into the evolution of semi-aquatic lifestyle.</title>
        <authorList>
            <person name="Gong S."/>
            <person name="Gao Y."/>
        </authorList>
    </citation>
    <scope>NUCLEOTIDE SEQUENCE</scope>
    <source>
        <strain evidence="1">MM-2020</strain>
        <tissue evidence="1">Muscle</tissue>
    </source>
</reference>
<accession>A0A9D4B009</accession>
<sequence length="124" mass="13310">MRLWRCWESGPLTNPPWIPCSGGGFQGGLCIRLMKAEALASLRPEPGTEQLALQSSASTCQCRPTASSPGPWLGFTSPVTSSTPCWSNLGSHTALLAYLHPELQPSPDLPVWVGLPYQCTSSLK</sequence>
<proteinExistence type="predicted"/>
<keyword evidence="2" id="KW-1185">Reference proteome</keyword>
<comment type="caution">
    <text evidence="1">The sequence shown here is derived from an EMBL/GenBank/DDBJ whole genome shotgun (WGS) entry which is preliminary data.</text>
</comment>
<gene>
    <name evidence="1" type="ORF">KIL84_021524</name>
</gene>
<dbReference type="EMBL" id="JAHDVG010000478">
    <property type="protein sequence ID" value="KAH1175110.1"/>
    <property type="molecule type" value="Genomic_DNA"/>
</dbReference>
<dbReference type="Proteomes" id="UP000827986">
    <property type="component" value="Unassembled WGS sequence"/>
</dbReference>